<sequence>MSDETPEPVKRLFFALSCPPEQRKAIAQWRSALQLRHGRPVPAENFHLTLLFLGTVGVAQIAEICVAAAKVRVPGVALRVALVRMDVWRRAGVLVLAPEQAPPELLRLVYALEQAMLPFGFEETPKEFRPHLTLMRDYRAPVPESATPPEFFLRADRFVLFESHKGRYRALAEWPLVPA</sequence>
<evidence type="ECO:0000313" key="5">
    <source>
        <dbReference type="Proteomes" id="UP000017175"/>
    </source>
</evidence>
<accession>A0A0K1QV39</accession>
<comment type="catalytic activity">
    <reaction evidence="2">
        <text>a 3'-end 2',3'-cyclophospho-ribonucleotide-RNA + H2O = a 3'-end 2'-phospho-ribonucleotide-RNA + H(+)</text>
        <dbReference type="Rhea" id="RHEA:11828"/>
        <dbReference type="Rhea" id="RHEA-COMP:10464"/>
        <dbReference type="Rhea" id="RHEA-COMP:17353"/>
        <dbReference type="ChEBI" id="CHEBI:15377"/>
        <dbReference type="ChEBI" id="CHEBI:15378"/>
        <dbReference type="ChEBI" id="CHEBI:83064"/>
        <dbReference type="ChEBI" id="CHEBI:173113"/>
        <dbReference type="EC" id="3.1.4.58"/>
    </reaction>
</comment>
<dbReference type="GO" id="GO:0008664">
    <property type="term" value="F:RNA 2',3'-cyclic 3'-phosphodiesterase activity"/>
    <property type="evidence" value="ECO:0007669"/>
    <property type="project" value="UniProtKB-EC"/>
</dbReference>
<dbReference type="OrthoDB" id="7061261at2"/>
<dbReference type="EMBL" id="CP010945">
    <property type="protein sequence ID" value="AKV09305.1"/>
    <property type="molecule type" value="Genomic_DNA"/>
</dbReference>
<protein>
    <recommendedName>
        <fullName evidence="2">RNA 2',3'-cyclic phosphodiesterase</fullName>
        <shortName evidence="2">RNA 2',3'-CPDase</shortName>
        <ecNumber evidence="2">3.1.4.58</ecNumber>
    </recommendedName>
</protein>
<dbReference type="InterPro" id="IPR014051">
    <property type="entry name" value="Phosphoesterase_HXTX"/>
</dbReference>
<dbReference type="EC" id="3.1.4.58" evidence="2"/>
<dbReference type="NCBIfam" id="TIGR02258">
    <property type="entry name" value="2_5_ligase"/>
    <property type="match status" value="1"/>
</dbReference>
<evidence type="ECO:0000313" key="4">
    <source>
        <dbReference type="EMBL" id="AKV09305.1"/>
    </source>
</evidence>
<feature type="active site" description="Proton donor" evidence="2">
    <location>
        <position position="47"/>
    </location>
</feature>
<dbReference type="SUPFAM" id="SSF55144">
    <property type="entry name" value="LigT-like"/>
    <property type="match status" value="1"/>
</dbReference>
<name>A0A0K1QV39_PSEFL</name>
<dbReference type="GO" id="GO:0004113">
    <property type="term" value="F:2',3'-cyclic-nucleotide 3'-phosphodiesterase activity"/>
    <property type="evidence" value="ECO:0007669"/>
    <property type="project" value="InterPro"/>
</dbReference>
<feature type="domain" description="Phosphoesterase HXTX" evidence="3">
    <location>
        <begin position="17"/>
        <end position="93"/>
    </location>
</feature>
<feature type="active site" description="Proton acceptor" evidence="2">
    <location>
        <position position="131"/>
    </location>
</feature>
<organism evidence="4 5">
    <name type="scientific">Pseudomonas fluorescens NCIMB 11764</name>
    <dbReference type="NCBI Taxonomy" id="1221522"/>
    <lineage>
        <taxon>Bacteria</taxon>
        <taxon>Pseudomonadati</taxon>
        <taxon>Pseudomonadota</taxon>
        <taxon>Gammaproteobacteria</taxon>
        <taxon>Pseudomonadales</taxon>
        <taxon>Pseudomonadaceae</taxon>
        <taxon>Pseudomonas</taxon>
    </lineage>
</organism>
<proteinExistence type="inferred from homology"/>
<dbReference type="InterPro" id="IPR004175">
    <property type="entry name" value="RNA_CPDase"/>
</dbReference>
<comment type="similarity">
    <text evidence="2">Belongs to the 2H phosphoesterase superfamily. ThpR family.</text>
</comment>
<dbReference type="AlphaFoldDB" id="A0A0K1QV39"/>
<feature type="domain" description="Phosphoesterase HXTX" evidence="3">
    <location>
        <begin position="97"/>
        <end position="170"/>
    </location>
</feature>
<comment type="function">
    <text evidence="2">Hydrolyzes RNA 2',3'-cyclic phosphodiester to an RNA 2'-phosphomonoester.</text>
</comment>
<evidence type="ECO:0000256" key="2">
    <source>
        <dbReference type="HAMAP-Rule" id="MF_01940"/>
    </source>
</evidence>
<dbReference type="RefSeq" id="WP_017338187.1">
    <property type="nucleotide sequence ID" value="NZ_CP010945.1"/>
</dbReference>
<dbReference type="PANTHER" id="PTHR35561:SF1">
    <property type="entry name" value="RNA 2',3'-CYCLIC PHOSPHODIESTERASE"/>
    <property type="match status" value="1"/>
</dbReference>
<evidence type="ECO:0000256" key="1">
    <source>
        <dbReference type="ARBA" id="ARBA00022801"/>
    </source>
</evidence>
<gene>
    <name evidence="4" type="ORF">B723_24085</name>
</gene>
<keyword evidence="1 2" id="KW-0378">Hydrolase</keyword>
<dbReference type="Gene3D" id="3.90.1140.10">
    <property type="entry name" value="Cyclic phosphodiesterase"/>
    <property type="match status" value="1"/>
</dbReference>
<dbReference type="Proteomes" id="UP000017175">
    <property type="component" value="Chromosome"/>
</dbReference>
<dbReference type="Pfam" id="PF02834">
    <property type="entry name" value="LigT_PEase"/>
    <property type="match status" value="2"/>
</dbReference>
<dbReference type="PANTHER" id="PTHR35561">
    <property type="entry name" value="RNA 2',3'-CYCLIC PHOSPHODIESTERASE"/>
    <property type="match status" value="1"/>
</dbReference>
<feature type="short sequence motif" description="HXTX 1" evidence="2">
    <location>
        <begin position="47"/>
        <end position="50"/>
    </location>
</feature>
<reference evidence="4 5" key="1">
    <citation type="journal article" date="2012" name="J. Bacteriol.">
        <title>Draft genome sequence of the cyanide-utilizing bacterium Pseudomonas fluorescens strain NCIMB 11764.</title>
        <authorList>
            <person name="Vilo C.A."/>
            <person name="Benedik M.J."/>
            <person name="Kunz D.A."/>
            <person name="Dong Q."/>
        </authorList>
    </citation>
    <scope>NUCLEOTIDE SEQUENCE [LARGE SCALE GENOMIC DNA]</scope>
    <source>
        <strain evidence="4 5">NCIMB 11764</strain>
    </source>
</reference>
<keyword evidence="4" id="KW-0436">Ligase</keyword>
<dbReference type="eggNOG" id="COG1514">
    <property type="taxonomic scope" value="Bacteria"/>
</dbReference>
<dbReference type="InterPro" id="IPR009097">
    <property type="entry name" value="Cyclic_Pdiesterase"/>
</dbReference>
<evidence type="ECO:0000259" key="3">
    <source>
        <dbReference type="Pfam" id="PF02834"/>
    </source>
</evidence>
<dbReference type="GO" id="GO:0016874">
    <property type="term" value="F:ligase activity"/>
    <property type="evidence" value="ECO:0007669"/>
    <property type="project" value="UniProtKB-KW"/>
</dbReference>
<dbReference type="HAMAP" id="MF_01940">
    <property type="entry name" value="RNA_CPDase"/>
    <property type="match status" value="1"/>
</dbReference>
<feature type="short sequence motif" description="HXTX 2" evidence="2">
    <location>
        <begin position="131"/>
        <end position="134"/>
    </location>
</feature>